<dbReference type="Proteomes" id="UP000008281">
    <property type="component" value="Unassembled WGS sequence"/>
</dbReference>
<sequence>MGKEKLAFAKELTETLRMFREQMVASAEIQQQQMAENRRLHEEIAARAAAGSETETLENMEKTYRQESKSGYYWMRSMNQRSIVM</sequence>
<keyword evidence="2" id="KW-1185">Reference proteome</keyword>
<evidence type="ECO:0000313" key="1">
    <source>
        <dbReference type="EMBL" id="EFO93465.1"/>
    </source>
</evidence>
<reference evidence="1" key="1">
    <citation type="submission" date="2007-07" db="EMBL/GenBank/DDBJ databases">
        <title>PCAP assembly of the Caenorhabditis remanei genome.</title>
        <authorList>
            <consortium name="The Caenorhabditis remanei Sequencing Consortium"/>
            <person name="Wilson R.K."/>
        </authorList>
    </citation>
    <scope>NUCLEOTIDE SEQUENCE [LARGE SCALE GENOMIC DNA]</scope>
    <source>
        <strain evidence="1">PB4641</strain>
    </source>
</reference>
<accession>E3NU06</accession>
<name>E3NU06_CAERE</name>
<dbReference type="AlphaFoldDB" id="E3NU06"/>
<gene>
    <name evidence="1" type="ORF">CRE_17709</name>
</gene>
<dbReference type="InParanoid" id="E3NU06"/>
<proteinExistence type="predicted"/>
<dbReference type="HOGENOM" id="CLU_2514797_0_0_1"/>
<organism evidence="2">
    <name type="scientific">Caenorhabditis remanei</name>
    <name type="common">Caenorhabditis vulgaris</name>
    <dbReference type="NCBI Taxonomy" id="31234"/>
    <lineage>
        <taxon>Eukaryota</taxon>
        <taxon>Metazoa</taxon>
        <taxon>Ecdysozoa</taxon>
        <taxon>Nematoda</taxon>
        <taxon>Chromadorea</taxon>
        <taxon>Rhabditida</taxon>
        <taxon>Rhabditina</taxon>
        <taxon>Rhabditomorpha</taxon>
        <taxon>Rhabditoidea</taxon>
        <taxon>Rhabditidae</taxon>
        <taxon>Peloderinae</taxon>
        <taxon>Caenorhabditis</taxon>
    </lineage>
</organism>
<protein>
    <submittedName>
        <fullName evidence="1">Uncharacterized protein</fullName>
    </submittedName>
</protein>
<evidence type="ECO:0000313" key="2">
    <source>
        <dbReference type="Proteomes" id="UP000008281"/>
    </source>
</evidence>
<dbReference type="EMBL" id="DS270372">
    <property type="protein sequence ID" value="EFO93465.1"/>
    <property type="molecule type" value="Genomic_DNA"/>
</dbReference>